<proteinExistence type="predicted"/>
<feature type="transmembrane region" description="Helical" evidence="5">
    <location>
        <begin position="50"/>
        <end position="73"/>
    </location>
</feature>
<gene>
    <name evidence="7" type="ORF">F5544_25065</name>
</gene>
<feature type="transmembrane region" description="Helical" evidence="5">
    <location>
        <begin position="442"/>
        <end position="463"/>
    </location>
</feature>
<feature type="transmembrane region" description="Helical" evidence="5">
    <location>
        <begin position="399"/>
        <end position="421"/>
    </location>
</feature>
<feature type="transmembrane region" description="Helical" evidence="5">
    <location>
        <begin position="118"/>
        <end position="137"/>
    </location>
</feature>
<feature type="transmembrane region" description="Helical" evidence="5">
    <location>
        <begin position="143"/>
        <end position="164"/>
    </location>
</feature>
<dbReference type="KEGG" id="nah:F5544_25065"/>
<feature type="domain" description="Major facilitator superfamily (MFS) profile" evidence="6">
    <location>
        <begin position="52"/>
        <end position="561"/>
    </location>
</feature>
<keyword evidence="2 5" id="KW-0812">Transmembrane</keyword>
<evidence type="ECO:0000256" key="2">
    <source>
        <dbReference type="ARBA" id="ARBA00022692"/>
    </source>
</evidence>
<dbReference type="Pfam" id="PF07690">
    <property type="entry name" value="MFS_1"/>
    <property type="match status" value="1"/>
</dbReference>
<keyword evidence="8" id="KW-1185">Reference proteome</keyword>
<dbReference type="EMBL" id="CP046172">
    <property type="protein sequence ID" value="QIS12868.1"/>
    <property type="molecule type" value="Genomic_DNA"/>
</dbReference>
<comment type="subcellular location">
    <subcellularLocation>
        <location evidence="1">Cell membrane</location>
        <topology evidence="1">Multi-pass membrane protein</topology>
    </subcellularLocation>
</comment>
<evidence type="ECO:0000259" key="6">
    <source>
        <dbReference type="PROSITE" id="PS50850"/>
    </source>
</evidence>
<dbReference type="Gene3D" id="1.20.1250.20">
    <property type="entry name" value="MFS general substrate transporter like domains"/>
    <property type="match status" value="1"/>
</dbReference>
<dbReference type="CDD" id="cd17321">
    <property type="entry name" value="MFS_MMR_MDR_like"/>
    <property type="match status" value="1"/>
</dbReference>
<name>A0A6G9YI45_9NOCA</name>
<dbReference type="SUPFAM" id="SSF103473">
    <property type="entry name" value="MFS general substrate transporter"/>
    <property type="match status" value="1"/>
</dbReference>
<feature type="transmembrane region" description="Helical" evidence="5">
    <location>
        <begin position="237"/>
        <end position="257"/>
    </location>
</feature>
<dbReference type="InterPro" id="IPR005829">
    <property type="entry name" value="Sugar_transporter_CS"/>
</dbReference>
<reference evidence="7 8" key="1">
    <citation type="journal article" date="2019" name="ACS Chem. Biol.">
        <title>Identification and Mobilization of a Cryptic Antibiotic Biosynthesis Gene Locus from a Human-Pathogenic Nocardia Isolate.</title>
        <authorList>
            <person name="Herisse M."/>
            <person name="Ishida K."/>
            <person name="Porter J.L."/>
            <person name="Howden B."/>
            <person name="Hertweck C."/>
            <person name="Stinear T.P."/>
            <person name="Pidot S.J."/>
        </authorList>
    </citation>
    <scope>NUCLEOTIDE SEQUENCE [LARGE SCALE GENOMIC DNA]</scope>
    <source>
        <strain evidence="7 8">AUSMDU00012717</strain>
    </source>
</reference>
<dbReference type="InterPro" id="IPR011701">
    <property type="entry name" value="MFS"/>
</dbReference>
<dbReference type="PROSITE" id="PS50850">
    <property type="entry name" value="MFS"/>
    <property type="match status" value="1"/>
</dbReference>
<evidence type="ECO:0000313" key="8">
    <source>
        <dbReference type="Proteomes" id="UP000503540"/>
    </source>
</evidence>
<dbReference type="InterPro" id="IPR036259">
    <property type="entry name" value="MFS_trans_sf"/>
</dbReference>
<feature type="transmembrane region" description="Helical" evidence="5">
    <location>
        <begin position="176"/>
        <end position="198"/>
    </location>
</feature>
<feature type="transmembrane region" description="Helical" evidence="5">
    <location>
        <begin position="93"/>
        <end position="111"/>
    </location>
</feature>
<feature type="transmembrane region" description="Helical" evidence="5">
    <location>
        <begin position="337"/>
        <end position="354"/>
    </location>
</feature>
<keyword evidence="3 5" id="KW-1133">Transmembrane helix</keyword>
<evidence type="ECO:0000256" key="5">
    <source>
        <dbReference type="SAM" id="Phobius"/>
    </source>
</evidence>
<dbReference type="PROSITE" id="PS00216">
    <property type="entry name" value="SUGAR_TRANSPORT_1"/>
    <property type="match status" value="1"/>
</dbReference>
<keyword evidence="4 5" id="KW-0472">Membrane</keyword>
<feature type="transmembrane region" description="Helical" evidence="5">
    <location>
        <begin position="204"/>
        <end position="225"/>
    </location>
</feature>
<evidence type="ECO:0000256" key="1">
    <source>
        <dbReference type="ARBA" id="ARBA00004651"/>
    </source>
</evidence>
<evidence type="ECO:0000313" key="7">
    <source>
        <dbReference type="EMBL" id="QIS12868.1"/>
    </source>
</evidence>
<dbReference type="PANTHER" id="PTHR42718">
    <property type="entry name" value="MAJOR FACILITATOR SUPERFAMILY MULTIDRUG TRANSPORTER MFSC"/>
    <property type="match status" value="1"/>
</dbReference>
<feature type="transmembrane region" description="Helical" evidence="5">
    <location>
        <begin position="307"/>
        <end position="331"/>
    </location>
</feature>
<feature type="transmembrane region" description="Helical" evidence="5">
    <location>
        <begin position="537"/>
        <end position="556"/>
    </location>
</feature>
<dbReference type="GO" id="GO:0022857">
    <property type="term" value="F:transmembrane transporter activity"/>
    <property type="evidence" value="ECO:0007669"/>
    <property type="project" value="InterPro"/>
</dbReference>
<sequence>MAARNVFRSHRRRPIPIFRWSSGETRCGRGSMTTQSSTAQRAEQIPARAWLTLIAVIVGALVFQLDGIVVGVANPGIAAGLRAGPAGIQWVNTAQLLALAGLAIPAGTLADRFGRKRMFLLGVGGFTAASLLCGLAPSIEVLIGGRVLQGACGALLLPAALGSIRAAFPPGRLPTALGVFGSAVALVLTVAPPLAGALVEKAGWSWAFFAGVPFGVAGVVLGALVMTDQPPGETPPLDLPGAAAATLGITALVWAFTGAQQAGWASARTIGFAAASLLLLIGFVVLQRISPHPLIPLGLFRSRSFTIGLVLLALALAAMSAVTFFLMFFLQGVQGKGGFAATVALLPLTVVLIVSPSIGGLLTQRLGARTTLLLGAACYAVAFAFLLRLTADSGAVDVGLPLALAGFGNGLLTVSAMEAILGGVPAAHTAAAAGVKEAVGEIGGTIGIAGFGTLLGSVVGFVLPGALRGTLGDTALTELLMADHSLRADVELGFAPAARDALLGRLIETGIPADAAARAAAAVTAAAHRAFVDGMHAVYAVCVGAAILASLLALLLRDPRAD</sequence>
<feature type="transmembrane region" description="Helical" evidence="5">
    <location>
        <begin position="269"/>
        <end position="286"/>
    </location>
</feature>
<evidence type="ECO:0000256" key="3">
    <source>
        <dbReference type="ARBA" id="ARBA00022989"/>
    </source>
</evidence>
<dbReference type="Proteomes" id="UP000503540">
    <property type="component" value="Chromosome"/>
</dbReference>
<accession>A0A6G9YI45</accession>
<dbReference type="GO" id="GO:0005886">
    <property type="term" value="C:plasma membrane"/>
    <property type="evidence" value="ECO:0007669"/>
    <property type="project" value="UniProtKB-SubCell"/>
</dbReference>
<evidence type="ECO:0000256" key="4">
    <source>
        <dbReference type="ARBA" id="ARBA00023136"/>
    </source>
</evidence>
<dbReference type="PANTHER" id="PTHR42718:SF42">
    <property type="entry name" value="EXPORT PROTEIN"/>
    <property type="match status" value="1"/>
</dbReference>
<dbReference type="AlphaFoldDB" id="A0A6G9YI45"/>
<feature type="transmembrane region" description="Helical" evidence="5">
    <location>
        <begin position="366"/>
        <end position="387"/>
    </location>
</feature>
<protein>
    <submittedName>
        <fullName evidence="7">MFS transporter</fullName>
    </submittedName>
</protein>
<dbReference type="InterPro" id="IPR020846">
    <property type="entry name" value="MFS_dom"/>
</dbReference>
<organism evidence="7 8">
    <name type="scientific">Nocardia arthritidis</name>
    <dbReference type="NCBI Taxonomy" id="228602"/>
    <lineage>
        <taxon>Bacteria</taxon>
        <taxon>Bacillati</taxon>
        <taxon>Actinomycetota</taxon>
        <taxon>Actinomycetes</taxon>
        <taxon>Mycobacteriales</taxon>
        <taxon>Nocardiaceae</taxon>
        <taxon>Nocardia</taxon>
    </lineage>
</organism>